<gene>
    <name evidence="1" type="ORF">BDN72DRAFT_842007</name>
</gene>
<accession>A0ACD3ASD1</accession>
<proteinExistence type="predicted"/>
<protein>
    <submittedName>
        <fullName evidence="1">Uncharacterized protein</fullName>
    </submittedName>
</protein>
<evidence type="ECO:0000313" key="2">
    <source>
        <dbReference type="Proteomes" id="UP000308600"/>
    </source>
</evidence>
<dbReference type="EMBL" id="ML208356">
    <property type="protein sequence ID" value="TFK68221.1"/>
    <property type="molecule type" value="Genomic_DNA"/>
</dbReference>
<evidence type="ECO:0000313" key="1">
    <source>
        <dbReference type="EMBL" id="TFK68221.1"/>
    </source>
</evidence>
<reference evidence="1 2" key="1">
    <citation type="journal article" date="2019" name="Nat. Ecol. Evol.">
        <title>Megaphylogeny resolves global patterns of mushroom evolution.</title>
        <authorList>
            <person name="Varga T."/>
            <person name="Krizsan K."/>
            <person name="Foldi C."/>
            <person name="Dima B."/>
            <person name="Sanchez-Garcia M."/>
            <person name="Sanchez-Ramirez S."/>
            <person name="Szollosi G.J."/>
            <person name="Szarkandi J.G."/>
            <person name="Papp V."/>
            <person name="Albert L."/>
            <person name="Andreopoulos W."/>
            <person name="Angelini C."/>
            <person name="Antonin V."/>
            <person name="Barry K.W."/>
            <person name="Bougher N.L."/>
            <person name="Buchanan P."/>
            <person name="Buyck B."/>
            <person name="Bense V."/>
            <person name="Catcheside P."/>
            <person name="Chovatia M."/>
            <person name="Cooper J."/>
            <person name="Damon W."/>
            <person name="Desjardin D."/>
            <person name="Finy P."/>
            <person name="Geml J."/>
            <person name="Haridas S."/>
            <person name="Hughes K."/>
            <person name="Justo A."/>
            <person name="Karasinski D."/>
            <person name="Kautmanova I."/>
            <person name="Kiss B."/>
            <person name="Kocsube S."/>
            <person name="Kotiranta H."/>
            <person name="LaButti K.M."/>
            <person name="Lechner B.E."/>
            <person name="Liimatainen K."/>
            <person name="Lipzen A."/>
            <person name="Lukacs Z."/>
            <person name="Mihaltcheva S."/>
            <person name="Morgado L.N."/>
            <person name="Niskanen T."/>
            <person name="Noordeloos M.E."/>
            <person name="Ohm R.A."/>
            <person name="Ortiz-Santana B."/>
            <person name="Ovrebo C."/>
            <person name="Racz N."/>
            <person name="Riley R."/>
            <person name="Savchenko A."/>
            <person name="Shiryaev A."/>
            <person name="Soop K."/>
            <person name="Spirin V."/>
            <person name="Szebenyi C."/>
            <person name="Tomsovsky M."/>
            <person name="Tulloss R.E."/>
            <person name="Uehling J."/>
            <person name="Grigoriev I.V."/>
            <person name="Vagvolgyi C."/>
            <person name="Papp T."/>
            <person name="Martin F.M."/>
            <person name="Miettinen O."/>
            <person name="Hibbett D.S."/>
            <person name="Nagy L.G."/>
        </authorList>
    </citation>
    <scope>NUCLEOTIDE SEQUENCE [LARGE SCALE GENOMIC DNA]</scope>
    <source>
        <strain evidence="1 2">NL-1719</strain>
    </source>
</reference>
<keyword evidence="2" id="KW-1185">Reference proteome</keyword>
<sequence length="97" mass="11000">MPWLWFSLASVLTGSMFMCAVVPFTNHILASARRRYESSGKTGKRIHNKKFLLLAFSYIPGTPNTNTPITFQLTKRITHTTRPRVSRSNFSNSAHLS</sequence>
<name>A0ACD3ASD1_9AGAR</name>
<dbReference type="Proteomes" id="UP000308600">
    <property type="component" value="Unassembled WGS sequence"/>
</dbReference>
<organism evidence="1 2">
    <name type="scientific">Pluteus cervinus</name>
    <dbReference type="NCBI Taxonomy" id="181527"/>
    <lineage>
        <taxon>Eukaryota</taxon>
        <taxon>Fungi</taxon>
        <taxon>Dikarya</taxon>
        <taxon>Basidiomycota</taxon>
        <taxon>Agaricomycotina</taxon>
        <taxon>Agaricomycetes</taxon>
        <taxon>Agaricomycetidae</taxon>
        <taxon>Agaricales</taxon>
        <taxon>Pluteineae</taxon>
        <taxon>Pluteaceae</taxon>
        <taxon>Pluteus</taxon>
    </lineage>
</organism>